<protein>
    <submittedName>
        <fullName evidence="2">Uncharacterized protein</fullName>
    </submittedName>
</protein>
<evidence type="ECO:0000313" key="2">
    <source>
        <dbReference type="EMBL" id="KZT35240.1"/>
    </source>
</evidence>
<feature type="region of interest" description="Disordered" evidence="1">
    <location>
        <begin position="354"/>
        <end position="407"/>
    </location>
</feature>
<dbReference type="Gene3D" id="3.30.900.20">
    <property type="match status" value="1"/>
</dbReference>
<dbReference type="AlphaFoldDB" id="A0A166AE95"/>
<feature type="region of interest" description="Disordered" evidence="1">
    <location>
        <begin position="129"/>
        <end position="226"/>
    </location>
</feature>
<dbReference type="STRING" id="1314776.A0A166AE95"/>
<feature type="region of interest" description="Disordered" evidence="1">
    <location>
        <begin position="314"/>
        <end position="335"/>
    </location>
</feature>
<dbReference type="EMBL" id="KV428147">
    <property type="protein sequence ID" value="KZT35240.1"/>
    <property type="molecule type" value="Genomic_DNA"/>
</dbReference>
<evidence type="ECO:0000313" key="3">
    <source>
        <dbReference type="Proteomes" id="UP000076798"/>
    </source>
</evidence>
<feature type="compositionally biased region" description="Pro residues" evidence="1">
    <location>
        <begin position="169"/>
        <end position="203"/>
    </location>
</feature>
<proteinExistence type="predicted"/>
<evidence type="ECO:0000256" key="1">
    <source>
        <dbReference type="SAM" id="MobiDB-lite"/>
    </source>
</evidence>
<reference evidence="2 3" key="1">
    <citation type="journal article" date="2016" name="Mol. Biol. Evol.">
        <title>Comparative Genomics of Early-Diverging Mushroom-Forming Fungi Provides Insights into the Origins of Lignocellulose Decay Capabilities.</title>
        <authorList>
            <person name="Nagy L.G."/>
            <person name="Riley R."/>
            <person name="Tritt A."/>
            <person name="Adam C."/>
            <person name="Daum C."/>
            <person name="Floudas D."/>
            <person name="Sun H."/>
            <person name="Yadav J.S."/>
            <person name="Pangilinan J."/>
            <person name="Larsson K.H."/>
            <person name="Matsuura K."/>
            <person name="Barry K."/>
            <person name="Labutti K."/>
            <person name="Kuo R."/>
            <person name="Ohm R.A."/>
            <person name="Bhattacharya S.S."/>
            <person name="Shirouzu T."/>
            <person name="Yoshinaga Y."/>
            <person name="Martin F.M."/>
            <person name="Grigoriev I.V."/>
            <person name="Hibbett D.S."/>
        </authorList>
    </citation>
    <scope>NUCLEOTIDE SEQUENCE [LARGE SCALE GENOMIC DNA]</scope>
    <source>
        <strain evidence="2 3">HHB10207 ss-3</strain>
    </source>
</reference>
<feature type="compositionally biased region" description="Acidic residues" evidence="1">
    <location>
        <begin position="134"/>
        <end position="158"/>
    </location>
</feature>
<dbReference type="OrthoDB" id="2387165at2759"/>
<feature type="compositionally biased region" description="Basic and acidic residues" evidence="1">
    <location>
        <begin position="159"/>
        <end position="168"/>
    </location>
</feature>
<dbReference type="Proteomes" id="UP000076798">
    <property type="component" value="Unassembled WGS sequence"/>
</dbReference>
<keyword evidence="3" id="KW-1185">Reference proteome</keyword>
<accession>A0A166AE95</accession>
<name>A0A166AE95_9AGAM</name>
<feature type="compositionally biased region" description="Acidic residues" evidence="1">
    <location>
        <begin position="397"/>
        <end position="407"/>
    </location>
</feature>
<organism evidence="2 3">
    <name type="scientific">Sistotremastrum suecicum HHB10207 ss-3</name>
    <dbReference type="NCBI Taxonomy" id="1314776"/>
    <lineage>
        <taxon>Eukaryota</taxon>
        <taxon>Fungi</taxon>
        <taxon>Dikarya</taxon>
        <taxon>Basidiomycota</taxon>
        <taxon>Agaricomycotina</taxon>
        <taxon>Agaricomycetes</taxon>
        <taxon>Sistotremastrales</taxon>
        <taxon>Sistotremastraceae</taxon>
        <taxon>Sistotremastrum</taxon>
    </lineage>
</organism>
<sequence>MSLAVVEIDEEAITHEMASKLIYRLVEDLLFLKGQIALPVAHLSKLSEREKKVPAKIDKKRTALLDELDLLSAHLSTTFPALSSALTALSTPSTPKHATAHVMIVVGPTITTPKARILCAIDGLEVIPPPVETCESEENSEDDESDEDEDEDDESDENSESKSEESDSPHPPPASPTPTSPRPPSPISQFLPLPPSSPPPHPPSMSSNPSLNTQDTSTRSHPIHADQTYHRAQRLLSKTLSTSESLRDIVSEISASPPLYKDTSSSDHDFDIIIAPTQTRILLRAPRSFSHPTWHPLQSHSASLDKHLEALLPPPPPPPSALGSTATHLSRTKKPGFGRVKTEVIRITCSGVEDRANSDRDDEDRAQTRDQGQDKAEAELSRRLEEVRITDRGKDGTDDDADDAEADDGEMIWWCWEGKLIGFADW</sequence>
<gene>
    <name evidence="2" type="ORF">SISSUDRAFT_1064664</name>
</gene>
<dbReference type="InterPro" id="IPR053729">
    <property type="entry name" value="MAD2L1BP_domain_sf"/>
</dbReference>
<feature type="compositionally biased region" description="Basic and acidic residues" evidence="1">
    <location>
        <begin position="354"/>
        <end position="396"/>
    </location>
</feature>